<dbReference type="Pfam" id="PF02441">
    <property type="entry name" value="Flavoprotein"/>
    <property type="match status" value="1"/>
</dbReference>
<reference evidence="7 8" key="1">
    <citation type="submission" date="2019-03" db="EMBL/GenBank/DDBJ databases">
        <title>Genomic Encyclopedia of Archaeal and Bacterial Type Strains, Phase II (KMG-II): from individual species to whole genera.</title>
        <authorList>
            <person name="Goeker M."/>
        </authorList>
    </citation>
    <scope>NUCLEOTIDE SEQUENCE [LARGE SCALE GENOMIC DNA]</scope>
    <source>
        <strain evidence="7 8">DSM 24425</strain>
    </source>
</reference>
<dbReference type="EC" id="2.5.1.129" evidence="5"/>
<dbReference type="InterPro" id="IPR036551">
    <property type="entry name" value="Flavin_trans-like"/>
</dbReference>
<evidence type="ECO:0000259" key="6">
    <source>
        <dbReference type="Pfam" id="PF02441"/>
    </source>
</evidence>
<name>A0A4R1GC12_9BACT</name>
<evidence type="ECO:0000256" key="3">
    <source>
        <dbReference type="ARBA" id="ARBA00022643"/>
    </source>
</evidence>
<feature type="binding site" evidence="5">
    <location>
        <position position="36"/>
    </location>
    <ligand>
        <name>FMN</name>
        <dbReference type="ChEBI" id="CHEBI:58210"/>
    </ligand>
</feature>
<protein>
    <recommendedName>
        <fullName evidence="5">Flavin prenyltransferase UbiX</fullName>
        <ecNumber evidence="5">2.5.1.129</ecNumber>
    </recommendedName>
</protein>
<dbReference type="InterPro" id="IPR003382">
    <property type="entry name" value="Flavoprotein"/>
</dbReference>
<organism evidence="7 8">
    <name type="scientific">Phorcysia thermohydrogeniphila</name>
    <dbReference type="NCBI Taxonomy" id="936138"/>
    <lineage>
        <taxon>Bacteria</taxon>
        <taxon>Pseudomonadati</taxon>
        <taxon>Aquificota</taxon>
        <taxon>Aquificia</taxon>
        <taxon>Desulfurobacteriales</taxon>
        <taxon>Desulfurobacteriaceae</taxon>
        <taxon>Phorcysia</taxon>
    </lineage>
</organism>
<feature type="domain" description="Flavoprotein" evidence="6">
    <location>
        <begin position="3"/>
        <end position="176"/>
    </location>
</feature>
<evidence type="ECO:0000256" key="4">
    <source>
        <dbReference type="ARBA" id="ARBA00022679"/>
    </source>
</evidence>
<feature type="binding site" evidence="5">
    <location>
        <begin position="10"/>
        <end position="12"/>
    </location>
    <ligand>
        <name>FMN</name>
        <dbReference type="ChEBI" id="CHEBI:58210"/>
    </ligand>
</feature>
<dbReference type="HAMAP" id="MF_01984">
    <property type="entry name" value="ubiX_pad"/>
    <property type="match status" value="1"/>
</dbReference>
<evidence type="ECO:0000313" key="7">
    <source>
        <dbReference type="EMBL" id="TCK05358.1"/>
    </source>
</evidence>
<dbReference type="Proteomes" id="UP000295777">
    <property type="component" value="Unassembled WGS sequence"/>
</dbReference>
<feature type="binding site" evidence="5">
    <location>
        <position position="126"/>
    </location>
    <ligand>
        <name>FMN</name>
        <dbReference type="ChEBI" id="CHEBI:58210"/>
    </ligand>
</feature>
<comment type="function">
    <text evidence="5">Flavin prenyltransferase that catalyzes the synthesis of the prenylated FMN cofactor (prenyl-FMN) for 4-hydroxy-3-polyprenylbenzoic acid decarboxylase UbiD. The prenyltransferase is metal-independent and links a dimethylallyl moiety from dimethylallyl monophosphate (DMAP) to the flavin N5 and C6 atoms of FMN.</text>
</comment>
<keyword evidence="2 5" id="KW-0285">Flavoprotein</keyword>
<feature type="binding site" evidence="5">
    <location>
        <position position="156"/>
    </location>
    <ligand>
        <name>dimethylallyl phosphate</name>
        <dbReference type="ChEBI" id="CHEBI:88052"/>
    </ligand>
</feature>
<keyword evidence="4 5" id="KW-0808">Transferase</keyword>
<dbReference type="Gene3D" id="3.40.50.1950">
    <property type="entry name" value="Flavin prenyltransferase-like"/>
    <property type="match status" value="1"/>
</dbReference>
<feature type="binding site" evidence="5">
    <location>
        <begin position="91"/>
        <end position="94"/>
    </location>
    <ligand>
        <name>FMN</name>
        <dbReference type="ChEBI" id="CHEBI:58210"/>
    </ligand>
</feature>
<comment type="catalytic activity">
    <reaction evidence="5">
        <text>dimethylallyl phosphate + FMNH2 = prenylated FMNH2 + phosphate</text>
        <dbReference type="Rhea" id="RHEA:37743"/>
        <dbReference type="ChEBI" id="CHEBI:43474"/>
        <dbReference type="ChEBI" id="CHEBI:57618"/>
        <dbReference type="ChEBI" id="CHEBI:87467"/>
        <dbReference type="ChEBI" id="CHEBI:88052"/>
        <dbReference type="EC" id="2.5.1.129"/>
    </reaction>
</comment>
<keyword evidence="1 5" id="KW-0637">Prenyltransferase</keyword>
<accession>A0A4R1GC12</accession>
<comment type="similarity">
    <text evidence="5">Belongs to the UbiX/PAD1 family.</text>
</comment>
<dbReference type="NCBIfam" id="TIGR00421">
    <property type="entry name" value="ubiX_pad"/>
    <property type="match status" value="1"/>
</dbReference>
<evidence type="ECO:0000256" key="1">
    <source>
        <dbReference type="ARBA" id="ARBA00022602"/>
    </source>
</evidence>
<evidence type="ECO:0000256" key="2">
    <source>
        <dbReference type="ARBA" id="ARBA00022630"/>
    </source>
</evidence>
<sequence length="191" mass="20908">MERIVVGITGASGSIYGKRTVEVLVTHGYGVDLIFSETGKRVFEYETGLKPEEFVRELPKSQVNLFSPEDLFAPPSSGSYRTKGMVIIPCSAGTLGHIANGVTSNLIHRAADVTLKEKRPLVLVFRETPVNRIHVENMLKAIDAGATVLPACPGFYGKPSSLMELVDFVVEKALRLLTGRSFNLTEDWKGK</sequence>
<dbReference type="RefSeq" id="WP_132525998.1">
    <property type="nucleotide sequence ID" value="NZ_SMFV01000002.1"/>
</dbReference>
<comment type="caution">
    <text evidence="7">The sequence shown here is derived from an EMBL/GenBank/DDBJ whole genome shotgun (WGS) entry which is preliminary data.</text>
</comment>
<gene>
    <name evidence="5" type="primary">ubiX</name>
    <name evidence="7" type="ORF">CLV27_0785</name>
</gene>
<feature type="binding site" evidence="5">
    <location>
        <position position="172"/>
    </location>
    <ligand>
        <name>dimethylallyl phosphate</name>
        <dbReference type="ChEBI" id="CHEBI:88052"/>
    </ligand>
</feature>
<evidence type="ECO:0000256" key="5">
    <source>
        <dbReference type="HAMAP-Rule" id="MF_01984"/>
    </source>
</evidence>
<dbReference type="AlphaFoldDB" id="A0A4R1GC12"/>
<dbReference type="InterPro" id="IPR004507">
    <property type="entry name" value="UbiX-like"/>
</dbReference>
<dbReference type="SUPFAM" id="SSF52507">
    <property type="entry name" value="Homo-oligomeric flavin-containing Cys decarboxylases, HFCD"/>
    <property type="match status" value="1"/>
</dbReference>
<dbReference type="EMBL" id="SMFV01000002">
    <property type="protein sequence ID" value="TCK05358.1"/>
    <property type="molecule type" value="Genomic_DNA"/>
</dbReference>
<dbReference type="GO" id="GO:0106141">
    <property type="term" value="F:flavin prenyltransferase activity"/>
    <property type="evidence" value="ECO:0007669"/>
    <property type="project" value="UniProtKB-EC"/>
</dbReference>
<keyword evidence="8" id="KW-1185">Reference proteome</keyword>
<dbReference type="OrthoDB" id="9781577at2"/>
<comment type="caution">
    <text evidence="5">Lacks conserved residue(s) required for the propagation of feature annotation.</text>
</comment>
<keyword evidence="3 5" id="KW-0288">FMN</keyword>
<evidence type="ECO:0000313" key="8">
    <source>
        <dbReference type="Proteomes" id="UP000295777"/>
    </source>
</evidence>
<proteinExistence type="inferred from homology"/>